<feature type="compositionally biased region" description="Polar residues" evidence="1">
    <location>
        <begin position="430"/>
        <end position="459"/>
    </location>
</feature>
<feature type="compositionally biased region" description="Low complexity" evidence="1">
    <location>
        <begin position="193"/>
        <end position="208"/>
    </location>
</feature>
<reference evidence="2 3" key="1">
    <citation type="submission" date="2019-07" db="EMBL/GenBank/DDBJ databases">
        <title>Rhodotorula toruloides NBRC10032 genome sequencing.</title>
        <authorList>
            <person name="Shida Y."/>
            <person name="Takaku H."/>
            <person name="Ogasawara W."/>
            <person name="Mori K."/>
        </authorList>
    </citation>
    <scope>NUCLEOTIDE SEQUENCE [LARGE SCALE GENOMIC DNA]</scope>
    <source>
        <strain evidence="2 3">NBRC10032</strain>
    </source>
</reference>
<comment type="caution">
    <text evidence="2">The sequence shown here is derived from an EMBL/GenBank/DDBJ whole genome shotgun (WGS) entry which is preliminary data.</text>
</comment>
<dbReference type="OrthoDB" id="2450055at2759"/>
<evidence type="ECO:0000313" key="3">
    <source>
        <dbReference type="Proteomes" id="UP000321518"/>
    </source>
</evidence>
<feature type="region of interest" description="Disordered" evidence="1">
    <location>
        <begin position="165"/>
        <end position="499"/>
    </location>
</feature>
<feature type="compositionally biased region" description="Basic and acidic residues" evidence="1">
    <location>
        <begin position="479"/>
        <end position="490"/>
    </location>
</feature>
<gene>
    <name evidence="2" type="ORF">Rt10032_c13g5110</name>
</gene>
<dbReference type="EMBL" id="BJWK01000013">
    <property type="protein sequence ID" value="GEM11093.1"/>
    <property type="molecule type" value="Genomic_DNA"/>
</dbReference>
<feature type="compositionally biased region" description="Low complexity" evidence="1">
    <location>
        <begin position="460"/>
        <end position="478"/>
    </location>
</feature>
<dbReference type="Proteomes" id="UP000321518">
    <property type="component" value="Unassembled WGS sequence"/>
</dbReference>
<feature type="compositionally biased region" description="Basic and acidic residues" evidence="1">
    <location>
        <begin position="271"/>
        <end position="290"/>
    </location>
</feature>
<sequence>MLEALQDVDEVHAKLVKKEYEGVNESIGRFFKRTSKDEKAFDDMMASLNGRVVQTTAAYQSVTHSTSSSRDMHAALDNITSQHVSYMQQLSNLSYQIQQAKLGYGEAIAERREPAVKEVARVMCRLAEGEWRTDIEGVRKGGQKIGRLANAAVWVHPEISPALVTTPGEVFGERDNSTNLRGPRGPSTGTNDSFAPPAAPSSTTTVPPLRQNPPSYRSDLILQSSSSETYAASPQPVSPRTVPQNDNAALRRPIPRYGSAPAVPSAAQADEFGRIDRSDADTRGDAKPQRQDSFVARMSAKYSSASVSDPHMPQPAPQQLIQSSHSRSDSRVSLLAKRYSSPPDATFPSSSHCEPTMPASPPQLPAARPTHRHSHSLDPSRPPFAQQQAYAHVVDSAPSLDQRQPTPKRLRAYQVAQPLPSRQHDPSIASGYSSGTVISSTPSRSDTRASSRTYPTSMHSQASLSDDRASSSVSASGSERVETSQRHSVDEEGVSVLRE</sequence>
<evidence type="ECO:0000256" key="1">
    <source>
        <dbReference type="SAM" id="MobiDB-lite"/>
    </source>
</evidence>
<accession>A0A511KL45</accession>
<organism evidence="2 3">
    <name type="scientific">Rhodotorula toruloides</name>
    <name type="common">Yeast</name>
    <name type="synonym">Rhodosporidium toruloides</name>
    <dbReference type="NCBI Taxonomy" id="5286"/>
    <lineage>
        <taxon>Eukaryota</taxon>
        <taxon>Fungi</taxon>
        <taxon>Dikarya</taxon>
        <taxon>Basidiomycota</taxon>
        <taxon>Pucciniomycotina</taxon>
        <taxon>Microbotryomycetes</taxon>
        <taxon>Sporidiobolales</taxon>
        <taxon>Sporidiobolaceae</taxon>
        <taxon>Rhodotorula</taxon>
    </lineage>
</organism>
<protein>
    <submittedName>
        <fullName evidence="2">Uncharacterized protein</fullName>
    </submittedName>
</protein>
<feature type="compositionally biased region" description="Polar residues" evidence="1">
    <location>
        <begin position="221"/>
        <end position="232"/>
    </location>
</feature>
<proteinExistence type="predicted"/>
<name>A0A511KL45_RHOTO</name>
<evidence type="ECO:0000313" key="2">
    <source>
        <dbReference type="EMBL" id="GEM11093.1"/>
    </source>
</evidence>
<dbReference type="AlphaFoldDB" id="A0A511KL45"/>